<sequence length="48" mass="5345">MRVIAELCGDFRAIWIDFGGCAVSTISHAAAQAEFSHRIEDYTLSDNR</sequence>
<reference evidence="1 2" key="1">
    <citation type="submission" date="2015-07" db="EMBL/GenBank/DDBJ databases">
        <authorList>
            <consortium name="Pathogen Informatics"/>
        </authorList>
    </citation>
    <scope>NUCLEOTIDE SEQUENCE [LARGE SCALE GENOMIC DNA]</scope>
    <source>
        <strain evidence="1 2">A316</strain>
    </source>
</reference>
<accession>A0A655YKN0</accession>
<gene>
    <name evidence="1" type="ORF">ERS013200_01352</name>
</gene>
<proteinExistence type="predicted"/>
<dbReference type="Proteomes" id="UP000041770">
    <property type="component" value="Unassembled WGS sequence"/>
</dbReference>
<name>A0A655YKN0_VIBCL</name>
<dbReference type="AlphaFoldDB" id="A0A655YKN0"/>
<evidence type="ECO:0000313" key="2">
    <source>
        <dbReference type="Proteomes" id="UP000041770"/>
    </source>
</evidence>
<protein>
    <submittedName>
        <fullName evidence="1">Uncharacterized protein</fullName>
    </submittedName>
</protein>
<dbReference type="EMBL" id="CWQY01000006">
    <property type="protein sequence ID" value="CSC40963.1"/>
    <property type="molecule type" value="Genomic_DNA"/>
</dbReference>
<organism evidence="1 2">
    <name type="scientific">Vibrio cholerae</name>
    <dbReference type="NCBI Taxonomy" id="666"/>
    <lineage>
        <taxon>Bacteria</taxon>
        <taxon>Pseudomonadati</taxon>
        <taxon>Pseudomonadota</taxon>
        <taxon>Gammaproteobacteria</taxon>
        <taxon>Vibrionales</taxon>
        <taxon>Vibrionaceae</taxon>
        <taxon>Vibrio</taxon>
    </lineage>
</organism>
<evidence type="ECO:0000313" key="1">
    <source>
        <dbReference type="EMBL" id="CSC40963.1"/>
    </source>
</evidence>